<accession>A0A2C9W1Q9</accession>
<comment type="caution">
    <text evidence="2">The sequence shown here is derived from an EMBL/GenBank/DDBJ whole genome shotgun (WGS) entry which is preliminary data.</text>
</comment>
<dbReference type="InterPro" id="IPR017451">
    <property type="entry name" value="F-box-assoc_interact_dom"/>
</dbReference>
<proteinExistence type="predicted"/>
<dbReference type="SUPFAM" id="SSF81383">
    <property type="entry name" value="F-box domain"/>
    <property type="match status" value="1"/>
</dbReference>
<dbReference type="OrthoDB" id="849813at2759"/>
<dbReference type="NCBIfam" id="TIGR01640">
    <property type="entry name" value="F_box_assoc_1"/>
    <property type="match status" value="1"/>
</dbReference>
<sequence length="417" mass="48018">MKFDYDLFMEILSQLPIETLLRFRCLSKKCCSCIDSPDFIYFHLNRSIKTCTNRSLIIDDVFPEGSIYAVDLDSSESDRSLVELHRPYKPFVNTVESVLSDTTDRYIVRPRKFYSDVFGSCNGLLAMYNCSGVTLWNPSTKKHRNIPEFWSDIESNTCDRILEGFGYDPINNDYKVIMIYQRNELHYKAKLHEIKSVVYSLKGNCSTRIEDLNGYYISFSGHSAGVSVGGSLHWVVSREEKRYQFDKSILAFDLVNEKFYELPKPRIKGELFVSLSELGGSLAITYSSSTRMFIEIWVMKEYGIIDSWTKIIRIDGEENLLKSDRYAANLRPLCYSKTGGEILVGYPYDEYFVSYDLEEKIAKRGVVFRSPERESIHSDIPNKISANICMRSLVPVNFSSGIAESSSEIQSMERKRT</sequence>
<dbReference type="InterPro" id="IPR006527">
    <property type="entry name" value="F-box-assoc_dom_typ1"/>
</dbReference>
<evidence type="ECO:0000259" key="1">
    <source>
        <dbReference type="SMART" id="SM00256"/>
    </source>
</evidence>
<dbReference type="OMA" id="MESWTED"/>
<dbReference type="InterPro" id="IPR036047">
    <property type="entry name" value="F-box-like_dom_sf"/>
</dbReference>
<protein>
    <recommendedName>
        <fullName evidence="1">F-box domain-containing protein</fullName>
    </recommendedName>
</protein>
<evidence type="ECO:0000313" key="3">
    <source>
        <dbReference type="Proteomes" id="UP000091857"/>
    </source>
</evidence>
<name>A0A2C9W1Q9_MANES</name>
<dbReference type="EMBL" id="CM004390">
    <property type="protein sequence ID" value="OAY52870.1"/>
    <property type="molecule type" value="Genomic_DNA"/>
</dbReference>
<dbReference type="InterPro" id="IPR001810">
    <property type="entry name" value="F-box_dom"/>
</dbReference>
<dbReference type="PANTHER" id="PTHR31672">
    <property type="entry name" value="BNACNNG10540D PROTEIN"/>
    <property type="match status" value="1"/>
</dbReference>
<dbReference type="PANTHER" id="PTHR31672:SF13">
    <property type="entry name" value="F-BOX PROTEIN CPR30-LIKE"/>
    <property type="match status" value="1"/>
</dbReference>
<dbReference type="Pfam" id="PF07734">
    <property type="entry name" value="FBA_1"/>
    <property type="match status" value="1"/>
</dbReference>
<dbReference type="AlphaFoldDB" id="A0A2C9W1Q9"/>
<reference evidence="3" key="1">
    <citation type="journal article" date="2016" name="Nat. Biotechnol.">
        <title>Sequencing wild and cultivated cassava and related species reveals extensive interspecific hybridization and genetic diversity.</title>
        <authorList>
            <person name="Bredeson J.V."/>
            <person name="Lyons J.B."/>
            <person name="Prochnik S.E."/>
            <person name="Wu G.A."/>
            <person name="Ha C.M."/>
            <person name="Edsinger-Gonzales E."/>
            <person name="Grimwood J."/>
            <person name="Schmutz J."/>
            <person name="Rabbi I.Y."/>
            <person name="Egesi C."/>
            <person name="Nauluvula P."/>
            <person name="Lebot V."/>
            <person name="Ndunguru J."/>
            <person name="Mkamilo G."/>
            <person name="Bart R.S."/>
            <person name="Setter T.L."/>
            <person name="Gleadow R.M."/>
            <person name="Kulakow P."/>
            <person name="Ferguson M.E."/>
            <person name="Rounsley S."/>
            <person name="Rokhsar D.S."/>
        </authorList>
    </citation>
    <scope>NUCLEOTIDE SEQUENCE [LARGE SCALE GENOMIC DNA]</scope>
    <source>
        <strain evidence="3">cv. AM560-2</strain>
    </source>
</reference>
<evidence type="ECO:0000313" key="2">
    <source>
        <dbReference type="EMBL" id="OAY52870.1"/>
    </source>
</evidence>
<dbReference type="Pfam" id="PF00646">
    <property type="entry name" value="F-box"/>
    <property type="match status" value="1"/>
</dbReference>
<organism evidence="2 3">
    <name type="scientific">Manihot esculenta</name>
    <name type="common">Cassava</name>
    <name type="synonym">Jatropha manihot</name>
    <dbReference type="NCBI Taxonomy" id="3983"/>
    <lineage>
        <taxon>Eukaryota</taxon>
        <taxon>Viridiplantae</taxon>
        <taxon>Streptophyta</taxon>
        <taxon>Embryophyta</taxon>
        <taxon>Tracheophyta</taxon>
        <taxon>Spermatophyta</taxon>
        <taxon>Magnoliopsida</taxon>
        <taxon>eudicotyledons</taxon>
        <taxon>Gunneridae</taxon>
        <taxon>Pentapetalae</taxon>
        <taxon>rosids</taxon>
        <taxon>fabids</taxon>
        <taxon>Malpighiales</taxon>
        <taxon>Euphorbiaceae</taxon>
        <taxon>Crotonoideae</taxon>
        <taxon>Manihoteae</taxon>
        <taxon>Manihot</taxon>
    </lineage>
</organism>
<feature type="domain" description="F-box" evidence="1">
    <location>
        <begin position="3"/>
        <end position="43"/>
    </location>
</feature>
<keyword evidence="3" id="KW-1185">Reference proteome</keyword>
<dbReference type="Proteomes" id="UP000091857">
    <property type="component" value="Chromosome 4"/>
</dbReference>
<dbReference type="STRING" id="3983.A0A2C9W1Q9"/>
<dbReference type="Gramene" id="Manes.04G117700.1.v8.1">
    <property type="protein sequence ID" value="Manes.04G117700.1.v8.1.CDS.1"/>
    <property type="gene ID" value="Manes.04G117700.v8.1"/>
</dbReference>
<gene>
    <name evidence="2" type="ORF">MANES_04G117700v8</name>
</gene>
<dbReference type="InterPro" id="IPR050796">
    <property type="entry name" value="SCF_F-box_component"/>
</dbReference>
<dbReference type="SMART" id="SM00256">
    <property type="entry name" value="FBOX"/>
    <property type="match status" value="1"/>
</dbReference>